<protein>
    <submittedName>
        <fullName evidence="2">Uncharacterized protein</fullName>
    </submittedName>
</protein>
<accession>A0A2N7X5N7</accession>
<dbReference type="AlphaFoldDB" id="A0A2N7X5N7"/>
<organism evidence="2 3">
    <name type="scientific">Trinickia symbiotica</name>
    <dbReference type="NCBI Taxonomy" id="863227"/>
    <lineage>
        <taxon>Bacteria</taxon>
        <taxon>Pseudomonadati</taxon>
        <taxon>Pseudomonadota</taxon>
        <taxon>Betaproteobacteria</taxon>
        <taxon>Burkholderiales</taxon>
        <taxon>Burkholderiaceae</taxon>
        <taxon>Trinickia</taxon>
    </lineage>
</organism>
<keyword evidence="3" id="KW-1185">Reference proteome</keyword>
<feature type="transmembrane region" description="Helical" evidence="1">
    <location>
        <begin position="33"/>
        <end position="54"/>
    </location>
</feature>
<keyword evidence="1" id="KW-0812">Transmembrane</keyword>
<dbReference type="EMBL" id="PNYC01000005">
    <property type="protein sequence ID" value="PMS37076.1"/>
    <property type="molecule type" value="Genomic_DNA"/>
</dbReference>
<reference evidence="2 3" key="1">
    <citation type="submission" date="2018-01" db="EMBL/GenBank/DDBJ databases">
        <title>Whole genome analyses suggest that Burkholderia sensu lato contains two further novel genera in the rhizoxinica-symbiotica group Mycetohabitans gen. nov., and Trinickia gen. nov.: implications for the evolution of diazotrophy and nodulation in the Burkholderiaceae.</title>
        <authorList>
            <person name="Estrada-de los Santos P."/>
            <person name="Palmer M."/>
            <person name="Chavez-Ramirez B."/>
            <person name="Beukes C."/>
            <person name="Steenkamp E.T."/>
            <person name="Hirsch A.M."/>
            <person name="Manyaka P."/>
            <person name="Maluk M."/>
            <person name="Lafos M."/>
            <person name="Crook M."/>
            <person name="Gross E."/>
            <person name="Simon M.F."/>
            <person name="Bueno dos Reis Junior F."/>
            <person name="Poole P.S."/>
            <person name="Venter S.N."/>
            <person name="James E.K."/>
        </authorList>
    </citation>
    <scope>NUCLEOTIDE SEQUENCE [LARGE SCALE GENOMIC DNA]</scope>
    <source>
        <strain evidence="2 3">JPY 581</strain>
    </source>
</reference>
<keyword evidence="1" id="KW-0472">Membrane</keyword>
<gene>
    <name evidence="2" type="ORF">C0Z20_10210</name>
</gene>
<dbReference type="Proteomes" id="UP000235777">
    <property type="component" value="Unassembled WGS sequence"/>
</dbReference>
<dbReference type="RefSeq" id="WP_018440532.1">
    <property type="nucleotide sequence ID" value="NZ_KB890171.1"/>
</dbReference>
<name>A0A2N7X5N7_9BURK</name>
<comment type="caution">
    <text evidence="2">The sequence shown here is derived from an EMBL/GenBank/DDBJ whole genome shotgun (WGS) entry which is preliminary data.</text>
</comment>
<proteinExistence type="predicted"/>
<evidence type="ECO:0000313" key="2">
    <source>
        <dbReference type="EMBL" id="PMS37076.1"/>
    </source>
</evidence>
<keyword evidence="1" id="KW-1133">Transmembrane helix</keyword>
<sequence>MDIELGNADIVAIVALALLAALLLAFRFRPTTWLGVALEILLANALAIAAVLAFDVMLS</sequence>
<evidence type="ECO:0000256" key="1">
    <source>
        <dbReference type="SAM" id="Phobius"/>
    </source>
</evidence>
<evidence type="ECO:0000313" key="3">
    <source>
        <dbReference type="Proteomes" id="UP000235777"/>
    </source>
</evidence>
<feature type="transmembrane region" description="Helical" evidence="1">
    <location>
        <begin position="6"/>
        <end position="26"/>
    </location>
</feature>